<dbReference type="Proteomes" id="UP000078237">
    <property type="component" value="Unassembled WGS sequence"/>
</dbReference>
<protein>
    <submittedName>
        <fullName evidence="2">Uncharacterized protein</fullName>
    </submittedName>
</protein>
<comment type="caution">
    <text evidence="2">The sequence shown here is derived from an EMBL/GenBank/DDBJ whole genome shotgun (WGS) entry which is preliminary data.</text>
</comment>
<feature type="region of interest" description="Disordered" evidence="1">
    <location>
        <begin position="124"/>
        <end position="146"/>
    </location>
</feature>
<proteinExistence type="predicted"/>
<dbReference type="AlphaFoldDB" id="A0A175VTP2"/>
<name>A0A175VTP2_9PEZI</name>
<accession>A0A175VTP2</accession>
<dbReference type="EMBL" id="LCTW02000312">
    <property type="protein sequence ID" value="KXX74888.1"/>
    <property type="molecule type" value="Genomic_DNA"/>
</dbReference>
<organism evidence="2 3">
    <name type="scientific">Madurella mycetomatis</name>
    <dbReference type="NCBI Taxonomy" id="100816"/>
    <lineage>
        <taxon>Eukaryota</taxon>
        <taxon>Fungi</taxon>
        <taxon>Dikarya</taxon>
        <taxon>Ascomycota</taxon>
        <taxon>Pezizomycotina</taxon>
        <taxon>Sordariomycetes</taxon>
        <taxon>Sordariomycetidae</taxon>
        <taxon>Sordariales</taxon>
        <taxon>Sordariales incertae sedis</taxon>
        <taxon>Madurella</taxon>
    </lineage>
</organism>
<dbReference type="PANTHER" id="PTHR42070:SF1">
    <property type="entry name" value="FILAMENT ASSOCIATED PROTEIN, PUTATIVE (AFU_ORTHOLOGUE AFUA_8G06630)-RELATED"/>
    <property type="match status" value="1"/>
</dbReference>
<evidence type="ECO:0000313" key="2">
    <source>
        <dbReference type="EMBL" id="KXX74888.1"/>
    </source>
</evidence>
<reference evidence="2 3" key="1">
    <citation type="journal article" date="2016" name="Genome Announc.">
        <title>Genome Sequence of Madurella mycetomatis mm55, Isolated from a Human Mycetoma Case in Sudan.</title>
        <authorList>
            <person name="Smit S."/>
            <person name="Derks M.F."/>
            <person name="Bervoets S."/>
            <person name="Fahal A."/>
            <person name="van Leeuwen W."/>
            <person name="van Belkum A."/>
            <person name="van de Sande W.W."/>
        </authorList>
    </citation>
    <scope>NUCLEOTIDE SEQUENCE [LARGE SCALE GENOMIC DNA]</scope>
    <source>
        <strain evidence="3">mm55</strain>
    </source>
</reference>
<keyword evidence="3" id="KW-1185">Reference proteome</keyword>
<gene>
    <name evidence="2" type="ORF">MMYC01_209039</name>
</gene>
<dbReference type="VEuPathDB" id="FungiDB:MMYC01_209039"/>
<dbReference type="OrthoDB" id="4505928at2759"/>
<evidence type="ECO:0000256" key="1">
    <source>
        <dbReference type="SAM" id="MobiDB-lite"/>
    </source>
</evidence>
<dbReference type="PANTHER" id="PTHR42070">
    <property type="entry name" value="FILAMENT ASSOCIATED PROTEIN, PUTATIVE (AFU_ORTHOLOGUE AFUA_8G06630)-RELATED"/>
    <property type="match status" value="1"/>
</dbReference>
<evidence type="ECO:0000313" key="3">
    <source>
        <dbReference type="Proteomes" id="UP000078237"/>
    </source>
</evidence>
<dbReference type="STRING" id="100816.A0A175VTP2"/>
<sequence>MGEKVVQHLRDPHFLELKARLREYERQGVQATLEMRQAARRVALENSRLRSLLASRGVKGEDVDQYLASFSSPASGVLPATSPASQTGKIDSPFPVPDSVSSRHGMVSGTLCDLQTTNISNDTKTGWATPQQIPDAGDAGSTTVPGGDVERLEGEHYQCGSAPTSALNTLAAVADASVWQTCCGSVTQCSSPDVLDAQGPGAEPPLCDGMASSLPGIKSSGNMNSHLEMSCTAAAHIMANFFRDKDEERAREVLGCTGSNECVVRNTHLLQLLDSPERV</sequence>